<reference evidence="2" key="2">
    <citation type="submission" date="2014-06" db="EMBL/GenBank/DDBJ databases">
        <title>The complete genome of Blastobotrys (Arxula) adeninivorans LS3 - a yeast of biotechnological interest.</title>
        <authorList>
            <person name="Kunze G."/>
            <person name="Gaillardin C."/>
            <person name="Czernicka M."/>
            <person name="Durrens P."/>
            <person name="Martin T."/>
            <person name="Boer E."/>
            <person name="Gabaldon T."/>
            <person name="Cruz J."/>
            <person name="Talla E."/>
            <person name="Marck C."/>
            <person name="Goffeau A."/>
            <person name="Barbe V."/>
            <person name="Baret P."/>
            <person name="Baronian K."/>
            <person name="Beier S."/>
            <person name="Bleykasten C."/>
            <person name="Bode R."/>
            <person name="Casaregola S."/>
            <person name="Despons L."/>
            <person name="Fairhead C."/>
            <person name="Giersberg M."/>
            <person name="Gierski P."/>
            <person name="Hahnel U."/>
            <person name="Hartmann A."/>
            <person name="Jankowska D."/>
            <person name="Jubin C."/>
            <person name="Jung P."/>
            <person name="Lafontaine I."/>
            <person name="Leh-Louis V."/>
            <person name="Lemaire M."/>
            <person name="Marcet-Houben M."/>
            <person name="Mascher M."/>
            <person name="Morel G."/>
            <person name="Richard G.-F."/>
            <person name="Riechen J."/>
            <person name="Sacerdot C."/>
            <person name="Sarkar A."/>
            <person name="Savel G."/>
            <person name="Schacherer J."/>
            <person name="Sherman D."/>
            <person name="Straub M.-L."/>
            <person name="Stein N."/>
            <person name="Thierry A."/>
            <person name="Trautwein-Schult A."/>
            <person name="Westhof E."/>
            <person name="Worch S."/>
            <person name="Dujon B."/>
            <person name="Souciet J.-L."/>
            <person name="Wincker P."/>
            <person name="Scholz U."/>
            <person name="Neuveglise N."/>
        </authorList>
    </citation>
    <scope>NUCLEOTIDE SEQUENCE</scope>
    <source>
        <strain evidence="2">LS3</strain>
    </source>
</reference>
<proteinExistence type="inferred from homology"/>
<dbReference type="EMBL" id="HG937691">
    <property type="protein sequence ID" value="CDP33801.1"/>
    <property type="molecule type" value="Genomic_DNA"/>
</dbReference>
<accession>A0A060T3P9</accession>
<dbReference type="PANTHER" id="PTHR22767:SF3">
    <property type="entry name" value="N-ALPHA-ACETYLTRANSFERASE 25, NATB AUXILIARY SUBUNIT"/>
    <property type="match status" value="1"/>
</dbReference>
<reference evidence="2" key="1">
    <citation type="submission" date="2014-02" db="EMBL/GenBank/DDBJ databases">
        <authorList>
            <person name="Genoscope - CEA"/>
        </authorList>
    </citation>
    <scope>NUCLEOTIDE SEQUENCE</scope>
    <source>
        <strain evidence="2">LS3</strain>
    </source>
</reference>
<dbReference type="InterPro" id="IPR011990">
    <property type="entry name" value="TPR-like_helical_dom_sf"/>
</dbReference>
<dbReference type="Gene3D" id="1.25.40.1040">
    <property type="match status" value="1"/>
</dbReference>
<protein>
    <submittedName>
        <fullName evidence="2">ARAD1A17842p</fullName>
    </submittedName>
</protein>
<evidence type="ECO:0000313" key="2">
    <source>
        <dbReference type="EMBL" id="CDP33801.1"/>
    </source>
</evidence>
<dbReference type="AlphaFoldDB" id="A0A060T3P9"/>
<name>A0A060T3P9_BLAAD</name>
<dbReference type="PhylomeDB" id="A0A060T3P9"/>
<organism evidence="2">
    <name type="scientific">Blastobotrys adeninivorans</name>
    <name type="common">Yeast</name>
    <name type="synonym">Arxula adeninivorans</name>
    <dbReference type="NCBI Taxonomy" id="409370"/>
    <lineage>
        <taxon>Eukaryota</taxon>
        <taxon>Fungi</taxon>
        <taxon>Dikarya</taxon>
        <taxon>Ascomycota</taxon>
        <taxon>Saccharomycotina</taxon>
        <taxon>Dipodascomycetes</taxon>
        <taxon>Dipodascales</taxon>
        <taxon>Trichomonascaceae</taxon>
        <taxon>Blastobotrys</taxon>
    </lineage>
</organism>
<evidence type="ECO:0000256" key="1">
    <source>
        <dbReference type="ARBA" id="ARBA00006298"/>
    </source>
</evidence>
<dbReference type="Pfam" id="PF09797">
    <property type="entry name" value="NatB_MDM20"/>
    <property type="match status" value="1"/>
</dbReference>
<dbReference type="GO" id="GO:0031416">
    <property type="term" value="C:NatB complex"/>
    <property type="evidence" value="ECO:0007669"/>
    <property type="project" value="TreeGrafter"/>
</dbReference>
<dbReference type="SUPFAM" id="SSF48452">
    <property type="entry name" value="TPR-like"/>
    <property type="match status" value="1"/>
</dbReference>
<sequence length="806" mass="91234">MSVREVRSVWEAINSGSYKQAQAKISKELKKSPDNAYYQALNSLVLLRLNKRDQALEVARKIAAAGVPNSHVLHVTGDVFQELDLIDEINSMYEAANRKDPQSTEIVSNWFDSMIENSHIKGLAKVAMAHQRSSGASRESTFTAVFHMYLAHSRGVISDSEKKLYPMLAHRMLDKVQPYETAQEVYVHALSLKMNDSPDPLVNYLLSDDVKTKWNSLDLQVMLLETLKDCKRYKELYDECQKAISAEKDLDSTNWLHWQAMVEAAAELGGDHLRTMEEFIKAFPKPTRNARLAMVKLASVKSSDMSLFDKVVEYFEYSGAKRVAFEDLRPFVTCPDFDEAKFVEWLKDASAPSNCDDWGKLNWNVNVAKFNYLLAPQQGDHVTANIKRYHDSTPLLKDKDPKDYHSGDDFLLIAASELMNQKDKVSLCKAALILELAAKSDRHQFYVRQWLVRIYILLGAFARAKAHYDSLSIKMVQLETLSYMLTTRLSTISPDSAVLQSTYGIARQAYDFVNYIKFSYNGAYTQIEGFMDLHYKFSHSLNKALVDLETVKLERLTTDNANTKFIEATNTSVALEDNRDFDSMWNCNGPDEVPLSQVLTVGPVQKSEWAHAFQIREKIIRKLVPGGDELKTLVKALEDIIKHHSSQFTDEELWALETIILVANSAQSKESKEGYSAVEQKLSSMALDEQETGQWKWFHRAFTILETCNVVSGYMIRLKTNRNQVKANLDASEALRSAISAITKKVKEQALQVKNSRNQTFQHLTGQLSPWAQENGISASLVEEVVDGICAASDKSITVLRNCVTP</sequence>
<gene>
    <name evidence="2" type="ORF">GNLVRS02_ARAD1A17842g</name>
</gene>
<dbReference type="InterPro" id="IPR019183">
    <property type="entry name" value="NAA25_NatB_aux_su"/>
</dbReference>
<dbReference type="PANTHER" id="PTHR22767">
    <property type="entry name" value="N-TERMINAL ACETYLTRANSFERASE-RELATED"/>
    <property type="match status" value="1"/>
</dbReference>
<comment type="similarity">
    <text evidence="1">Belongs to the MDM20/NAA25 family.</text>
</comment>